<feature type="domain" description="Glycosyltransferase 2-like" evidence="4">
    <location>
        <begin position="8"/>
        <end position="127"/>
    </location>
</feature>
<dbReference type="RefSeq" id="WP_015850471.1">
    <property type="nucleotide sequence ID" value="NC_012881.1"/>
</dbReference>
<dbReference type="GO" id="GO:0016757">
    <property type="term" value="F:glycosyltransferase activity"/>
    <property type="evidence" value="ECO:0007669"/>
    <property type="project" value="UniProtKB-KW"/>
</dbReference>
<organism evidence="5 6">
    <name type="scientific">Maridesulfovibrio salexigens (strain ATCC 14822 / DSM 2638 / NCIMB 8403 / VKM B-1763)</name>
    <name type="common">Desulfovibrio salexigens</name>
    <dbReference type="NCBI Taxonomy" id="526222"/>
    <lineage>
        <taxon>Bacteria</taxon>
        <taxon>Pseudomonadati</taxon>
        <taxon>Thermodesulfobacteriota</taxon>
        <taxon>Desulfovibrionia</taxon>
        <taxon>Desulfovibrionales</taxon>
        <taxon>Desulfovibrionaceae</taxon>
        <taxon>Maridesulfovibrio</taxon>
    </lineage>
</organism>
<dbReference type="Proteomes" id="UP000002601">
    <property type="component" value="Chromosome"/>
</dbReference>
<dbReference type="InterPro" id="IPR029044">
    <property type="entry name" value="Nucleotide-diphossugar_trans"/>
</dbReference>
<dbReference type="EMBL" id="CP001649">
    <property type="protein sequence ID" value="ACS78652.1"/>
    <property type="molecule type" value="Genomic_DNA"/>
</dbReference>
<dbReference type="KEGG" id="dsa:Desal_0586"/>
<comment type="similarity">
    <text evidence="1">Belongs to the glycosyltransferase 2 family.</text>
</comment>
<dbReference type="eggNOG" id="COG1216">
    <property type="taxonomic scope" value="Bacteria"/>
</dbReference>
<evidence type="ECO:0000259" key="4">
    <source>
        <dbReference type="Pfam" id="PF00535"/>
    </source>
</evidence>
<dbReference type="PANTHER" id="PTHR43179:SF12">
    <property type="entry name" value="GALACTOFURANOSYLTRANSFERASE GLFT2"/>
    <property type="match status" value="1"/>
</dbReference>
<dbReference type="CAZy" id="GT2">
    <property type="family name" value="Glycosyltransferase Family 2"/>
</dbReference>
<accession>C6BXU4</accession>
<evidence type="ECO:0000256" key="3">
    <source>
        <dbReference type="ARBA" id="ARBA00022679"/>
    </source>
</evidence>
<evidence type="ECO:0000256" key="1">
    <source>
        <dbReference type="ARBA" id="ARBA00006739"/>
    </source>
</evidence>
<dbReference type="HOGENOM" id="CLU_1033360_0_0_7"/>
<dbReference type="Gene3D" id="3.90.550.10">
    <property type="entry name" value="Spore Coat Polysaccharide Biosynthesis Protein SpsA, Chain A"/>
    <property type="match status" value="1"/>
</dbReference>
<dbReference type="AlphaFoldDB" id="C6BXU4"/>
<evidence type="ECO:0000313" key="6">
    <source>
        <dbReference type="Proteomes" id="UP000002601"/>
    </source>
</evidence>
<evidence type="ECO:0000256" key="2">
    <source>
        <dbReference type="ARBA" id="ARBA00022676"/>
    </source>
</evidence>
<sequence length="269" mass="30427">MIDILYLTFNRIAYTKITLPALIENAGAEFSLTIIDNGSTDGTVEYLKAMQKKYKGTIKKILFNSENIGLSLPTNVFWKTSKAQFVGKVDNDTLVPEGWLARLLEAHKKSDKLGVVGGFHFNLAYVDQEALKRRIFSVDGVSLIPDAFIGGCCYLLRKTVQQQHGYLAIDQTKKTTGWTEYQQAIARSGYLNGYLYPLLLVEHFDDPLSEYNLAYTKHREMSVISMGEKGISNREEQLKWYIRDAKRVEMGVSLAQLGFKVPINDSEPH</sequence>
<reference evidence="5 6" key="1">
    <citation type="submission" date="2009-06" db="EMBL/GenBank/DDBJ databases">
        <title>Complete sequence of Desulfovibrio salexigens DSM 2638.</title>
        <authorList>
            <consortium name="US DOE Joint Genome Institute"/>
            <person name="Lucas S."/>
            <person name="Copeland A."/>
            <person name="Lapidus A."/>
            <person name="Glavina del Rio T."/>
            <person name="Tice H."/>
            <person name="Bruce D."/>
            <person name="Goodwin L."/>
            <person name="Pitluck S."/>
            <person name="Munk A.C."/>
            <person name="Brettin T."/>
            <person name="Detter J.C."/>
            <person name="Han C."/>
            <person name="Tapia R."/>
            <person name="Larimer F."/>
            <person name="Land M."/>
            <person name="Hauser L."/>
            <person name="Kyrpides N."/>
            <person name="Anderson I."/>
            <person name="Wall J.D."/>
            <person name="Arkin A.P."/>
            <person name="Dehal P."/>
            <person name="Chivian D."/>
            <person name="Giles B."/>
            <person name="Hazen T.C."/>
        </authorList>
    </citation>
    <scope>NUCLEOTIDE SEQUENCE [LARGE SCALE GENOMIC DNA]</scope>
    <source>
        <strain evidence="6">ATCC 14822 / DSM 2638 / NCIMB 8403 / VKM B-1763</strain>
    </source>
</reference>
<protein>
    <submittedName>
        <fullName evidence="5">Glycosyl transferase family 2</fullName>
    </submittedName>
</protein>
<dbReference type="InterPro" id="IPR001173">
    <property type="entry name" value="Glyco_trans_2-like"/>
</dbReference>
<keyword evidence="3 5" id="KW-0808">Transferase</keyword>
<dbReference type="PANTHER" id="PTHR43179">
    <property type="entry name" value="RHAMNOSYLTRANSFERASE WBBL"/>
    <property type="match status" value="1"/>
</dbReference>
<name>C6BXU4_MARSD</name>
<evidence type="ECO:0000313" key="5">
    <source>
        <dbReference type="EMBL" id="ACS78652.1"/>
    </source>
</evidence>
<dbReference type="SUPFAM" id="SSF53448">
    <property type="entry name" value="Nucleotide-diphospho-sugar transferases"/>
    <property type="match status" value="1"/>
</dbReference>
<dbReference type="STRING" id="526222.Desal_0586"/>
<proteinExistence type="inferred from homology"/>
<dbReference type="Pfam" id="PF00535">
    <property type="entry name" value="Glycos_transf_2"/>
    <property type="match status" value="1"/>
</dbReference>
<gene>
    <name evidence="5" type="ordered locus">Desal_0586</name>
</gene>
<keyword evidence="6" id="KW-1185">Reference proteome</keyword>
<dbReference type="OrthoDB" id="5453183at2"/>
<keyword evidence="2" id="KW-0328">Glycosyltransferase</keyword>